<organism evidence="3 4">
    <name type="scientific">Rubritalea profundi</name>
    <dbReference type="NCBI Taxonomy" id="1658618"/>
    <lineage>
        <taxon>Bacteria</taxon>
        <taxon>Pseudomonadati</taxon>
        <taxon>Verrucomicrobiota</taxon>
        <taxon>Verrucomicrobiia</taxon>
        <taxon>Verrucomicrobiales</taxon>
        <taxon>Rubritaleaceae</taxon>
        <taxon>Rubritalea</taxon>
    </lineage>
</organism>
<keyword evidence="2" id="KW-0238">DNA-binding</keyword>
<keyword evidence="4" id="KW-1185">Reference proteome</keyword>
<protein>
    <submittedName>
        <fullName evidence="3">Uncharacterized protein</fullName>
    </submittedName>
</protein>
<gene>
    <name evidence="3" type="ORF">BSZ32_14280</name>
</gene>
<accession>A0A2S7U3F1</accession>
<dbReference type="AlphaFoldDB" id="A0A2S7U3F1"/>
<name>A0A2S7U3F1_9BACT</name>
<proteinExistence type="predicted"/>
<comment type="caution">
    <text evidence="3">The sequence shown here is derived from an EMBL/GenBank/DDBJ whole genome shotgun (WGS) entry which is preliminary data.</text>
</comment>
<dbReference type="GO" id="GO:0003677">
    <property type="term" value="F:DNA binding"/>
    <property type="evidence" value="ECO:0007669"/>
    <property type="project" value="UniProtKB-KW"/>
</dbReference>
<reference evidence="3 4" key="1">
    <citation type="submission" date="2016-12" db="EMBL/GenBank/DDBJ databases">
        <title>Study of bacterial adaptation to deep sea.</title>
        <authorList>
            <person name="Song J."/>
            <person name="Yoshizawa S."/>
            <person name="Kogure K."/>
        </authorList>
    </citation>
    <scope>NUCLEOTIDE SEQUENCE [LARGE SCALE GENOMIC DNA]</scope>
    <source>
        <strain evidence="3 4">SAORIC-165</strain>
    </source>
</reference>
<evidence type="ECO:0000256" key="2">
    <source>
        <dbReference type="ARBA" id="ARBA00023125"/>
    </source>
</evidence>
<evidence type="ECO:0000313" key="4">
    <source>
        <dbReference type="Proteomes" id="UP000239907"/>
    </source>
</evidence>
<dbReference type="Proteomes" id="UP000239907">
    <property type="component" value="Unassembled WGS sequence"/>
</dbReference>
<dbReference type="Gene3D" id="3.90.220.20">
    <property type="entry name" value="DNA methylase specificity domains"/>
    <property type="match status" value="1"/>
</dbReference>
<dbReference type="EMBL" id="MQWA01000001">
    <property type="protein sequence ID" value="PQJ29545.1"/>
    <property type="molecule type" value="Genomic_DNA"/>
</dbReference>
<evidence type="ECO:0000313" key="3">
    <source>
        <dbReference type="EMBL" id="PQJ29545.1"/>
    </source>
</evidence>
<dbReference type="SUPFAM" id="SSF116734">
    <property type="entry name" value="DNA methylase specificity domain"/>
    <property type="match status" value="1"/>
</dbReference>
<dbReference type="GO" id="GO:0009307">
    <property type="term" value="P:DNA restriction-modification system"/>
    <property type="evidence" value="ECO:0007669"/>
    <property type="project" value="UniProtKB-KW"/>
</dbReference>
<evidence type="ECO:0000256" key="1">
    <source>
        <dbReference type="ARBA" id="ARBA00022747"/>
    </source>
</evidence>
<sequence>MESEWQNQNLDDLITKRNQGVNTTTEKVTYSESGTTVVRANNITAGVIDYDKVTFVDTETYSRIKDACKPKQGDILYTKHW</sequence>
<keyword evidence="1" id="KW-0680">Restriction system</keyword>
<dbReference type="InterPro" id="IPR044946">
    <property type="entry name" value="Restrct_endonuc_typeI_TRD_sf"/>
</dbReference>